<evidence type="ECO:0000313" key="2">
    <source>
        <dbReference type="EMBL" id="EER39568.1"/>
    </source>
</evidence>
<evidence type="ECO:0000313" key="3">
    <source>
        <dbReference type="Proteomes" id="UP000002624"/>
    </source>
</evidence>
<feature type="compositionally biased region" description="Pro residues" evidence="1">
    <location>
        <begin position="1"/>
        <end position="14"/>
    </location>
</feature>
<feature type="compositionally biased region" description="Basic and acidic residues" evidence="1">
    <location>
        <begin position="22"/>
        <end position="34"/>
    </location>
</feature>
<proteinExistence type="predicted"/>
<dbReference type="OMA" id="HAHANYP"/>
<gene>
    <name evidence="2" type="ORF">HCDG_06673</name>
</gene>
<organism evidence="2 3">
    <name type="scientific">Ajellomyces capsulatus (strain H143)</name>
    <name type="common">Darling's disease fungus</name>
    <name type="synonym">Histoplasma capsulatum</name>
    <dbReference type="NCBI Taxonomy" id="544712"/>
    <lineage>
        <taxon>Eukaryota</taxon>
        <taxon>Fungi</taxon>
        <taxon>Dikarya</taxon>
        <taxon>Ascomycota</taxon>
        <taxon>Pezizomycotina</taxon>
        <taxon>Eurotiomycetes</taxon>
        <taxon>Eurotiomycetidae</taxon>
        <taxon>Onygenales</taxon>
        <taxon>Ajellomycetaceae</taxon>
        <taxon>Histoplasma</taxon>
    </lineage>
</organism>
<dbReference type="HOGENOM" id="CLU_067838_0_0_1"/>
<dbReference type="OrthoDB" id="4187530at2759"/>
<dbReference type="VEuPathDB" id="FungiDB:HCDG_06673"/>
<feature type="compositionally biased region" description="Pro residues" evidence="1">
    <location>
        <begin position="267"/>
        <end position="278"/>
    </location>
</feature>
<name>C6HKE2_AJECH</name>
<sequence>MDPGFPHPPHPPPEYTSRPATPRREVDDFTHDAARSSTSAGPSNTPRGAVFRPQGEDILPNDSRSTSHKIAGNEDCIPTHILAESIELAELHRMALELTSEHGVAGNDAGSQYDDFGELDGAHPHGIGGAVDDNALPGYEDFVEPYGRAIPSVQTGIYHGRIMPRENASALGYGPANWFANAAPTLSTVQPGLATHAHANYPAPYGVRFYPNVHQVRLVGAGSIRVNAGEGNSNHGLHGTEPAKGNIAPPSDPPAAIVPANTNANLPKPPTPPTPPSPQNITDNKSASATSPPADGEYEDWDDRPGPPPNPNDDNAETGPSARIVSGKWAILTTPHRRPVTPFALFPTNVASLTHSTAAPDDDALIGEMWDCD</sequence>
<dbReference type="EMBL" id="GG692429">
    <property type="protein sequence ID" value="EER39568.1"/>
    <property type="molecule type" value="Genomic_DNA"/>
</dbReference>
<dbReference type="AlphaFoldDB" id="C6HKE2"/>
<feature type="compositionally biased region" description="Polar residues" evidence="1">
    <location>
        <begin position="35"/>
        <end position="46"/>
    </location>
</feature>
<accession>C6HKE2</accession>
<evidence type="ECO:0000256" key="1">
    <source>
        <dbReference type="SAM" id="MobiDB-lite"/>
    </source>
</evidence>
<dbReference type="Proteomes" id="UP000002624">
    <property type="component" value="Unassembled WGS sequence"/>
</dbReference>
<protein>
    <submittedName>
        <fullName evidence="2">Uncharacterized protein</fullName>
    </submittedName>
</protein>
<feature type="region of interest" description="Disordered" evidence="1">
    <location>
        <begin position="1"/>
        <end position="72"/>
    </location>
</feature>
<feature type="region of interest" description="Disordered" evidence="1">
    <location>
        <begin position="230"/>
        <end position="321"/>
    </location>
</feature>
<reference evidence="3" key="1">
    <citation type="submission" date="2009-05" db="EMBL/GenBank/DDBJ databases">
        <title>The genome sequence of Ajellomyces capsulatus strain H143.</title>
        <authorList>
            <person name="Champion M."/>
            <person name="Cuomo C.A."/>
            <person name="Ma L.-J."/>
            <person name="Henn M.R."/>
            <person name="Sil A."/>
            <person name="Goldman B."/>
            <person name="Young S.K."/>
            <person name="Kodira C.D."/>
            <person name="Zeng Q."/>
            <person name="Koehrsen M."/>
            <person name="Alvarado L."/>
            <person name="Berlin A.M."/>
            <person name="Borenstein D."/>
            <person name="Chen Z."/>
            <person name="Engels R."/>
            <person name="Freedman E."/>
            <person name="Gellesch M."/>
            <person name="Goldberg J."/>
            <person name="Griggs A."/>
            <person name="Gujja S."/>
            <person name="Heiman D.I."/>
            <person name="Hepburn T.A."/>
            <person name="Howarth C."/>
            <person name="Jen D."/>
            <person name="Larson L."/>
            <person name="Lewis B."/>
            <person name="Mehta T."/>
            <person name="Park D."/>
            <person name="Pearson M."/>
            <person name="Roberts A."/>
            <person name="Saif S."/>
            <person name="Shea T.D."/>
            <person name="Shenoy N."/>
            <person name="Sisk P."/>
            <person name="Stolte C."/>
            <person name="Sykes S."/>
            <person name="Walk T."/>
            <person name="White J."/>
            <person name="Yandava C."/>
            <person name="Klein B."/>
            <person name="McEwen J.G."/>
            <person name="Puccia R."/>
            <person name="Goldman G.H."/>
            <person name="Felipe M.S."/>
            <person name="Nino-Vega G."/>
            <person name="San-Blas G."/>
            <person name="Taylor J.W."/>
            <person name="Mendoza L."/>
            <person name="Galagan J.E."/>
            <person name="Nusbaum C."/>
            <person name="Birren B.W."/>
        </authorList>
    </citation>
    <scope>NUCLEOTIDE SEQUENCE [LARGE SCALE GENOMIC DNA]</scope>
    <source>
        <strain evidence="3">H143</strain>
    </source>
</reference>